<evidence type="ECO:0000256" key="1">
    <source>
        <dbReference type="ARBA" id="ARBA00009375"/>
    </source>
</evidence>
<dbReference type="AlphaFoldDB" id="C0CVE3"/>
<accession>C0CVE3</accession>
<sequence length="259" mass="29521">MEGIGNMRRIRLVVAYDGTNYHGWQYQPNAVTIEEVLNKALTELLREPIAVIGASRTDAGVHAQGNVAVFDTKNRMAADKICLAVNQRLPEDIRVQSSEEVATDWHPRKRRCVKTYEYKILNRRIEMPDKRLYTYHCYYDLDLEKMRQAAEFILGEHDFKSFCSAKTQVTDTVRTVYDLKLERDQEDVITIRITGSGFLYNMVRIIAGTLLWAGTGLIRPEAVGEILAAEDRRKAGPTAPAKGLTLIRMHYPDETAEMP</sequence>
<dbReference type="InterPro" id="IPR001406">
    <property type="entry name" value="PsdUridine_synth_TruA"/>
</dbReference>
<comment type="caution">
    <text evidence="4">Lacks conserved residue(s) required for the propagation of feature annotation.</text>
</comment>
<feature type="domain" description="Pseudouridine synthase I TruA alpha/beta" evidence="8">
    <location>
        <begin position="13"/>
        <end position="107"/>
    </location>
</feature>
<dbReference type="InterPro" id="IPR020095">
    <property type="entry name" value="PsdUridine_synth_TruA_C"/>
</dbReference>
<evidence type="ECO:0000256" key="4">
    <source>
        <dbReference type="HAMAP-Rule" id="MF_00171"/>
    </source>
</evidence>
<evidence type="ECO:0000256" key="6">
    <source>
        <dbReference type="PIRSR" id="PIRSR001430-2"/>
    </source>
</evidence>
<dbReference type="Proteomes" id="UP000004756">
    <property type="component" value="Unassembled WGS sequence"/>
</dbReference>
<comment type="caution">
    <text evidence="9">The sequence shown here is derived from an EMBL/GenBank/DDBJ whole genome shotgun (WGS) entry which is preliminary data.</text>
</comment>
<dbReference type="HOGENOM" id="CLU_014673_0_1_9"/>
<dbReference type="SUPFAM" id="SSF55120">
    <property type="entry name" value="Pseudouridine synthase"/>
    <property type="match status" value="1"/>
</dbReference>
<feature type="binding site" evidence="4 6">
    <location>
        <position position="116"/>
    </location>
    <ligand>
        <name>substrate</name>
    </ligand>
</feature>
<dbReference type="EMBL" id="ACCJ01000041">
    <property type="protein sequence ID" value="EEG56919.1"/>
    <property type="molecule type" value="Genomic_DNA"/>
</dbReference>
<dbReference type="NCBIfam" id="TIGR00071">
    <property type="entry name" value="hisT_truA"/>
    <property type="match status" value="1"/>
</dbReference>
<organism evidence="9 10">
    <name type="scientific">[Clostridium] asparagiforme DSM 15981</name>
    <dbReference type="NCBI Taxonomy" id="518636"/>
    <lineage>
        <taxon>Bacteria</taxon>
        <taxon>Bacillati</taxon>
        <taxon>Bacillota</taxon>
        <taxon>Clostridia</taxon>
        <taxon>Lachnospirales</taxon>
        <taxon>Lachnospiraceae</taxon>
        <taxon>Enterocloster</taxon>
    </lineage>
</organism>
<feature type="domain" description="Pseudouridine synthase I TruA alpha/beta" evidence="8">
    <location>
        <begin position="149"/>
        <end position="252"/>
    </location>
</feature>
<dbReference type="Gene3D" id="3.30.70.660">
    <property type="entry name" value="Pseudouridine synthase I, catalytic domain, C-terminal subdomain"/>
    <property type="match status" value="1"/>
</dbReference>
<reference evidence="9 10" key="1">
    <citation type="submission" date="2009-02" db="EMBL/GenBank/DDBJ databases">
        <title>Draft genome sequence of Clostridium asparagiforme (DSM 15981).</title>
        <authorList>
            <person name="Sudarsanam P."/>
            <person name="Ley R."/>
            <person name="Guruge J."/>
            <person name="Turnbaugh P.J."/>
            <person name="Mahowald M."/>
            <person name="Liep D."/>
            <person name="Gordon J."/>
        </authorList>
    </citation>
    <scope>NUCLEOTIDE SEQUENCE [LARGE SCALE GENOMIC DNA]</scope>
    <source>
        <strain evidence="9 10">DSM 15981</strain>
    </source>
</reference>
<dbReference type="InterPro" id="IPR020094">
    <property type="entry name" value="TruA/RsuA/RluB/E/F_N"/>
</dbReference>
<dbReference type="Gene3D" id="3.30.70.580">
    <property type="entry name" value="Pseudouridine synthase I, catalytic domain, N-terminal subdomain"/>
    <property type="match status" value="1"/>
</dbReference>
<gene>
    <name evidence="4 9" type="primary">truA</name>
    <name evidence="9" type="ORF">CLOSTASPAR_00946</name>
</gene>
<evidence type="ECO:0000259" key="8">
    <source>
        <dbReference type="Pfam" id="PF01416"/>
    </source>
</evidence>
<keyword evidence="3 4" id="KW-0413">Isomerase</keyword>
<dbReference type="InterPro" id="IPR020103">
    <property type="entry name" value="PsdUridine_synth_cat_dom_sf"/>
</dbReference>
<dbReference type="GO" id="GO:0160147">
    <property type="term" value="F:tRNA pseudouridine(38-40) synthase activity"/>
    <property type="evidence" value="ECO:0007669"/>
    <property type="project" value="UniProtKB-EC"/>
</dbReference>
<dbReference type="PANTHER" id="PTHR11142">
    <property type="entry name" value="PSEUDOURIDYLATE SYNTHASE"/>
    <property type="match status" value="1"/>
</dbReference>
<comment type="similarity">
    <text evidence="1 4 7">Belongs to the tRNA pseudouridine synthase TruA family.</text>
</comment>
<evidence type="ECO:0000256" key="3">
    <source>
        <dbReference type="ARBA" id="ARBA00023235"/>
    </source>
</evidence>
<name>C0CVE3_9FIRM</name>
<evidence type="ECO:0000256" key="2">
    <source>
        <dbReference type="ARBA" id="ARBA00022694"/>
    </source>
</evidence>
<dbReference type="InterPro" id="IPR020097">
    <property type="entry name" value="PsdUridine_synth_TruA_a/b_dom"/>
</dbReference>
<feature type="active site" description="Nucleophile" evidence="4 5">
    <location>
        <position position="58"/>
    </location>
</feature>
<dbReference type="HAMAP" id="MF_00171">
    <property type="entry name" value="TruA"/>
    <property type="match status" value="1"/>
</dbReference>
<dbReference type="GO" id="GO:0031119">
    <property type="term" value="P:tRNA pseudouridine synthesis"/>
    <property type="evidence" value="ECO:0007669"/>
    <property type="project" value="UniProtKB-UniRule"/>
</dbReference>
<dbReference type="EC" id="5.4.99.12" evidence="4"/>
<evidence type="ECO:0000313" key="9">
    <source>
        <dbReference type="EMBL" id="EEG56919.1"/>
    </source>
</evidence>
<evidence type="ECO:0000256" key="7">
    <source>
        <dbReference type="RuleBase" id="RU003792"/>
    </source>
</evidence>
<comment type="catalytic activity">
    <reaction evidence="4 7">
        <text>uridine(38/39/40) in tRNA = pseudouridine(38/39/40) in tRNA</text>
        <dbReference type="Rhea" id="RHEA:22376"/>
        <dbReference type="Rhea" id="RHEA-COMP:10085"/>
        <dbReference type="Rhea" id="RHEA-COMP:10087"/>
        <dbReference type="ChEBI" id="CHEBI:65314"/>
        <dbReference type="ChEBI" id="CHEBI:65315"/>
        <dbReference type="EC" id="5.4.99.12"/>
    </reaction>
</comment>
<dbReference type="Pfam" id="PF01416">
    <property type="entry name" value="PseudoU_synth_1"/>
    <property type="match status" value="2"/>
</dbReference>
<comment type="function">
    <text evidence="4">Formation of pseudouridine at positions 38, 39 and 40 in the anticodon stem and loop of transfer RNAs.</text>
</comment>
<keyword evidence="10" id="KW-1185">Reference proteome</keyword>
<dbReference type="CDD" id="cd02570">
    <property type="entry name" value="PseudoU_synth_EcTruA"/>
    <property type="match status" value="1"/>
</dbReference>
<comment type="subunit">
    <text evidence="4">Homodimer.</text>
</comment>
<dbReference type="GO" id="GO:0003723">
    <property type="term" value="F:RNA binding"/>
    <property type="evidence" value="ECO:0007669"/>
    <property type="project" value="InterPro"/>
</dbReference>
<proteinExistence type="inferred from homology"/>
<dbReference type="PIRSF" id="PIRSF001430">
    <property type="entry name" value="tRNA_psdUrid_synth"/>
    <property type="match status" value="1"/>
</dbReference>
<evidence type="ECO:0000313" key="10">
    <source>
        <dbReference type="Proteomes" id="UP000004756"/>
    </source>
</evidence>
<protein>
    <recommendedName>
        <fullName evidence="4">tRNA pseudouridine synthase A</fullName>
        <ecNumber evidence="4">5.4.99.12</ecNumber>
    </recommendedName>
    <alternativeName>
        <fullName evidence="4">tRNA pseudouridine(38-40) synthase</fullName>
    </alternativeName>
    <alternativeName>
        <fullName evidence="4">tRNA pseudouridylate synthase I</fullName>
    </alternativeName>
    <alternativeName>
        <fullName evidence="4">tRNA-uridine isomerase I</fullName>
    </alternativeName>
</protein>
<dbReference type="PANTHER" id="PTHR11142:SF0">
    <property type="entry name" value="TRNA PSEUDOURIDINE SYNTHASE-LIKE 1"/>
    <property type="match status" value="1"/>
</dbReference>
<keyword evidence="2 4" id="KW-0819">tRNA processing</keyword>
<evidence type="ECO:0000256" key="5">
    <source>
        <dbReference type="PIRSR" id="PIRSR001430-1"/>
    </source>
</evidence>
<dbReference type="FunFam" id="3.30.70.580:FF:000001">
    <property type="entry name" value="tRNA pseudouridine synthase A"/>
    <property type="match status" value="1"/>
</dbReference>